<protein>
    <recommendedName>
        <fullName evidence="3">Pentatricopeptide repeat-containing protein</fullName>
    </recommendedName>
</protein>
<sequence>MYSATCLTLDNEIGDVKVVDVLYGLLAKLGNTYVNGLFDVSVAIVMYADLCCIESMTRIFENTCERIIEIWNSMIILSTCSYTGLVDACLYIFELMGEEYGIQSSAQHYACVVDMLGRVGRLDEAQNFSKQLGVEEEGNWQFVDNVRRGTRKLGLSKEVGYSWIDTSGYPHCYICQEYPVYLFGGKCGVLDSKRRVLSKMTTSIKLSD</sequence>
<dbReference type="Gene3D" id="1.25.40.10">
    <property type="entry name" value="Tetratricopeptide repeat domain"/>
    <property type="match status" value="1"/>
</dbReference>
<evidence type="ECO:0008006" key="3">
    <source>
        <dbReference type="Google" id="ProtNLM"/>
    </source>
</evidence>
<dbReference type="AlphaFoldDB" id="A0AAF0UXT7"/>
<dbReference type="GO" id="GO:0003723">
    <property type="term" value="F:RNA binding"/>
    <property type="evidence" value="ECO:0007669"/>
    <property type="project" value="InterPro"/>
</dbReference>
<evidence type="ECO:0000313" key="2">
    <source>
        <dbReference type="Proteomes" id="UP001234989"/>
    </source>
</evidence>
<dbReference type="PANTHER" id="PTHR47926">
    <property type="entry name" value="PENTATRICOPEPTIDE REPEAT-CONTAINING PROTEIN"/>
    <property type="match status" value="1"/>
</dbReference>
<organism evidence="1 2">
    <name type="scientific">Solanum verrucosum</name>
    <dbReference type="NCBI Taxonomy" id="315347"/>
    <lineage>
        <taxon>Eukaryota</taxon>
        <taxon>Viridiplantae</taxon>
        <taxon>Streptophyta</taxon>
        <taxon>Embryophyta</taxon>
        <taxon>Tracheophyta</taxon>
        <taxon>Spermatophyta</taxon>
        <taxon>Magnoliopsida</taxon>
        <taxon>eudicotyledons</taxon>
        <taxon>Gunneridae</taxon>
        <taxon>Pentapetalae</taxon>
        <taxon>asterids</taxon>
        <taxon>lamiids</taxon>
        <taxon>Solanales</taxon>
        <taxon>Solanaceae</taxon>
        <taxon>Solanoideae</taxon>
        <taxon>Solaneae</taxon>
        <taxon>Solanum</taxon>
    </lineage>
</organism>
<proteinExistence type="predicted"/>
<dbReference type="EMBL" id="CP133622">
    <property type="protein sequence ID" value="WMV54760.1"/>
    <property type="molecule type" value="Genomic_DNA"/>
</dbReference>
<gene>
    <name evidence="1" type="ORF">MTR67_048145</name>
</gene>
<name>A0AAF0UXT7_SOLVR</name>
<dbReference type="PANTHER" id="PTHR47926:SF347">
    <property type="entry name" value="PENTATRICOPEPTIDE REPEAT-CONTAINING PROTEIN"/>
    <property type="match status" value="1"/>
</dbReference>
<dbReference type="InterPro" id="IPR046960">
    <property type="entry name" value="PPR_At4g14850-like_plant"/>
</dbReference>
<reference evidence="1" key="1">
    <citation type="submission" date="2023-08" db="EMBL/GenBank/DDBJ databases">
        <title>A de novo genome assembly of Solanum verrucosum Schlechtendal, a Mexican diploid species geographically isolated from the other diploid A-genome species in potato relatives.</title>
        <authorList>
            <person name="Hosaka K."/>
        </authorList>
    </citation>
    <scope>NUCLEOTIDE SEQUENCE</scope>
    <source>
        <tissue evidence="1">Young leaves</tissue>
    </source>
</reference>
<accession>A0AAF0UXT7</accession>
<dbReference type="Proteomes" id="UP001234989">
    <property type="component" value="Chromosome 11"/>
</dbReference>
<keyword evidence="2" id="KW-1185">Reference proteome</keyword>
<dbReference type="InterPro" id="IPR011990">
    <property type="entry name" value="TPR-like_helical_dom_sf"/>
</dbReference>
<dbReference type="GO" id="GO:0009451">
    <property type="term" value="P:RNA modification"/>
    <property type="evidence" value="ECO:0007669"/>
    <property type="project" value="InterPro"/>
</dbReference>
<evidence type="ECO:0000313" key="1">
    <source>
        <dbReference type="EMBL" id="WMV54760.1"/>
    </source>
</evidence>